<evidence type="ECO:0000259" key="3">
    <source>
        <dbReference type="SMART" id="SM01217"/>
    </source>
</evidence>
<gene>
    <name evidence="4" type="ORF">BST44_05710</name>
</gene>
<dbReference type="Proteomes" id="UP000192601">
    <property type="component" value="Unassembled WGS sequence"/>
</dbReference>
<sequence length="691" mass="73303">MTDDERFSLLVGVMGAGEMWSVRDERIPPDVPMSAGYVPGIPRLGIPALLMSDAGLGVTNPGYRPGDTATALPAGLALAATFDPSLARAAGEVIGREARSRGFNVQLAGAMNLVRDPRNGRNFEYLSEDPLLTATLAAESVDGIQRQRVISTVKHFSLNCNETNRHFLDAVIDPGAHRESDLLAFEMAIERSRPGAVMTAYNKVNGTYAAANDVLINRVLKGAWGYRGWVMSDWGATPSWECALGGLDQECGAQLDALLWRSEPFGEHLRAARAAGSLSGERLSDMVRRILRSMFAVGIDRSDAAPAPDMAAHNEIALRIARQGIVLLQNRGLLPLAPESSARIAVIGGHAHVGVPAGYGSSAVVPPGGYAAVIPIGGSGLEAGLRKLHLLPSSPLDEVRKQFPHAHIEFDPGISPAEAVLAARRADVAIVFAIRAEGEGFDLADLSLPWGQDALIAAVSAANANTVVVLETGNPVAMPWRDSVRAIVQAWYPGQAGGRAIAELLAGQFNPSGRLPISFPVDLRQTPRPELPGFGAPWGEPTSIDYVEGSDVGYRWFAATGQDPMFAFGHGLSYTGFDYRDLTVSGGDTVRASFDVVNVGDRAGADVPQLYLAGAPEGRCLRLLGFERVELEPGATRRVTIEADPRLLARYDAGVGAWRMAAGGYLLAVSTSAVTPRLTAAAELAGRTFGR</sequence>
<proteinExistence type="inferred from homology"/>
<dbReference type="AlphaFoldDB" id="A0A1X0KIT6"/>
<protein>
    <submittedName>
        <fullName evidence="4">Glycosyl hydrolase</fullName>
    </submittedName>
</protein>
<dbReference type="Gene3D" id="3.40.50.1700">
    <property type="entry name" value="Glycoside hydrolase family 3 C-terminal domain"/>
    <property type="match status" value="2"/>
</dbReference>
<dbReference type="InterPro" id="IPR001764">
    <property type="entry name" value="Glyco_hydro_3_N"/>
</dbReference>
<dbReference type="FunFam" id="3.20.20.300:FF:000016">
    <property type="entry name" value="Exported beta-glucosidase"/>
    <property type="match status" value="1"/>
</dbReference>
<dbReference type="Pfam" id="PF01915">
    <property type="entry name" value="Glyco_hydro_3_C"/>
    <property type="match status" value="1"/>
</dbReference>
<dbReference type="FunFam" id="3.40.50.1700:FF:000011">
    <property type="entry name" value="Exported beta-glucosidase"/>
    <property type="match status" value="1"/>
</dbReference>
<dbReference type="PANTHER" id="PTHR42715">
    <property type="entry name" value="BETA-GLUCOSIDASE"/>
    <property type="match status" value="1"/>
</dbReference>
<evidence type="ECO:0000256" key="2">
    <source>
        <dbReference type="ARBA" id="ARBA00022801"/>
    </source>
</evidence>
<reference evidence="4 5" key="1">
    <citation type="submission" date="2017-02" db="EMBL/GenBank/DDBJ databases">
        <title>The new phylogeny of genus Mycobacterium.</title>
        <authorList>
            <person name="Tortoli E."/>
            <person name="Trovato A."/>
            <person name="Cirillo D.M."/>
        </authorList>
    </citation>
    <scope>NUCLEOTIDE SEQUENCE [LARGE SCALE GENOMIC DNA]</scope>
    <source>
        <strain evidence="4 5">DSM 43992</strain>
    </source>
</reference>
<dbReference type="InterPro" id="IPR050288">
    <property type="entry name" value="Cellulose_deg_GH3"/>
</dbReference>
<dbReference type="Gene3D" id="3.20.20.300">
    <property type="entry name" value="Glycoside hydrolase, family 3, N-terminal domain"/>
    <property type="match status" value="2"/>
</dbReference>
<dbReference type="EMBL" id="MVIJ01000006">
    <property type="protein sequence ID" value="ORB75209.1"/>
    <property type="molecule type" value="Genomic_DNA"/>
</dbReference>
<keyword evidence="2 4" id="KW-0378">Hydrolase</keyword>
<dbReference type="GO" id="GO:0004553">
    <property type="term" value="F:hydrolase activity, hydrolyzing O-glycosyl compounds"/>
    <property type="evidence" value="ECO:0007669"/>
    <property type="project" value="InterPro"/>
</dbReference>
<dbReference type="Gene3D" id="2.60.40.10">
    <property type="entry name" value="Immunoglobulins"/>
    <property type="match status" value="1"/>
</dbReference>
<dbReference type="STRING" id="1783.BST44_05710"/>
<evidence type="ECO:0000256" key="1">
    <source>
        <dbReference type="ARBA" id="ARBA00005336"/>
    </source>
</evidence>
<dbReference type="OrthoDB" id="3187421at2"/>
<dbReference type="PANTHER" id="PTHR42715:SF10">
    <property type="entry name" value="BETA-GLUCOSIDASE"/>
    <property type="match status" value="1"/>
</dbReference>
<comment type="caution">
    <text evidence="4">The sequence shown here is derived from an EMBL/GenBank/DDBJ whole genome shotgun (WGS) entry which is preliminary data.</text>
</comment>
<dbReference type="SUPFAM" id="SSF52279">
    <property type="entry name" value="Beta-D-glucan exohydrolase, C-terminal domain"/>
    <property type="match status" value="1"/>
</dbReference>
<dbReference type="SUPFAM" id="SSF51445">
    <property type="entry name" value="(Trans)glycosidases"/>
    <property type="match status" value="1"/>
</dbReference>
<dbReference type="InterPro" id="IPR026891">
    <property type="entry name" value="Fn3-like"/>
</dbReference>
<dbReference type="Pfam" id="PF00933">
    <property type="entry name" value="Glyco_hydro_3"/>
    <property type="match status" value="1"/>
</dbReference>
<dbReference type="InterPro" id="IPR017853">
    <property type="entry name" value="GH"/>
</dbReference>
<dbReference type="InterPro" id="IPR002772">
    <property type="entry name" value="Glyco_hydro_3_C"/>
</dbReference>
<accession>A0A1X0KIT6</accession>
<dbReference type="Pfam" id="PF14310">
    <property type="entry name" value="Fn3-like"/>
    <property type="match status" value="1"/>
</dbReference>
<dbReference type="PRINTS" id="PR00133">
    <property type="entry name" value="GLHYDRLASE3"/>
</dbReference>
<dbReference type="InterPro" id="IPR013783">
    <property type="entry name" value="Ig-like_fold"/>
</dbReference>
<dbReference type="InterPro" id="IPR036962">
    <property type="entry name" value="Glyco_hydro_3_N_sf"/>
</dbReference>
<evidence type="ECO:0000313" key="4">
    <source>
        <dbReference type="EMBL" id="ORB75209.1"/>
    </source>
</evidence>
<feature type="domain" description="Fibronectin type III-like" evidence="3">
    <location>
        <begin position="606"/>
        <end position="673"/>
    </location>
</feature>
<dbReference type="GO" id="GO:0005975">
    <property type="term" value="P:carbohydrate metabolic process"/>
    <property type="evidence" value="ECO:0007669"/>
    <property type="project" value="InterPro"/>
</dbReference>
<comment type="similarity">
    <text evidence="1">Belongs to the glycosyl hydrolase 3 family.</text>
</comment>
<name>A0A1X0KIT6_MYCSC</name>
<dbReference type="InterPro" id="IPR036881">
    <property type="entry name" value="Glyco_hydro_3_C_sf"/>
</dbReference>
<dbReference type="SMART" id="SM01217">
    <property type="entry name" value="Fn3_like"/>
    <property type="match status" value="1"/>
</dbReference>
<evidence type="ECO:0000313" key="5">
    <source>
        <dbReference type="Proteomes" id="UP000192601"/>
    </source>
</evidence>
<organism evidence="4 5">
    <name type="scientific">Mycobacterium scrofulaceum</name>
    <dbReference type="NCBI Taxonomy" id="1783"/>
    <lineage>
        <taxon>Bacteria</taxon>
        <taxon>Bacillati</taxon>
        <taxon>Actinomycetota</taxon>
        <taxon>Actinomycetes</taxon>
        <taxon>Mycobacteriales</taxon>
        <taxon>Mycobacteriaceae</taxon>
        <taxon>Mycobacterium</taxon>
    </lineage>
</organism>
<keyword evidence="5" id="KW-1185">Reference proteome</keyword>